<feature type="non-terminal residue" evidence="1">
    <location>
        <position position="80"/>
    </location>
</feature>
<dbReference type="Proteomes" id="UP000676336">
    <property type="component" value="Unassembled WGS sequence"/>
</dbReference>
<accession>A0A8S2ZB38</accession>
<dbReference type="EMBL" id="CAJOBI010108220">
    <property type="protein sequence ID" value="CAF4620665.1"/>
    <property type="molecule type" value="Genomic_DNA"/>
</dbReference>
<dbReference type="AlphaFoldDB" id="A0A8S2ZB38"/>
<comment type="caution">
    <text evidence="1">The sequence shown here is derived from an EMBL/GenBank/DDBJ whole genome shotgun (WGS) entry which is preliminary data.</text>
</comment>
<proteinExistence type="predicted"/>
<protein>
    <submittedName>
        <fullName evidence="1">Uncharacterized protein</fullName>
    </submittedName>
</protein>
<evidence type="ECO:0000313" key="2">
    <source>
        <dbReference type="Proteomes" id="UP000676336"/>
    </source>
</evidence>
<sequence length="80" mass="8573">GLAAAQAEIRIGTVTLTDIPVKDILHLVGYNQFDNGLLNIDEIDITRALSSHELSLSVKTKINNPSVVYIINGGSLSLDL</sequence>
<feature type="non-terminal residue" evidence="1">
    <location>
        <position position="1"/>
    </location>
</feature>
<reference evidence="1" key="1">
    <citation type="submission" date="2021-02" db="EMBL/GenBank/DDBJ databases">
        <authorList>
            <person name="Nowell W R."/>
        </authorList>
    </citation>
    <scope>NUCLEOTIDE SEQUENCE</scope>
</reference>
<evidence type="ECO:0000313" key="1">
    <source>
        <dbReference type="EMBL" id="CAF4620665.1"/>
    </source>
</evidence>
<gene>
    <name evidence="1" type="ORF">SMN809_LOCUS39878</name>
</gene>
<organism evidence="1 2">
    <name type="scientific">Rotaria magnacalcarata</name>
    <dbReference type="NCBI Taxonomy" id="392030"/>
    <lineage>
        <taxon>Eukaryota</taxon>
        <taxon>Metazoa</taxon>
        <taxon>Spiralia</taxon>
        <taxon>Gnathifera</taxon>
        <taxon>Rotifera</taxon>
        <taxon>Eurotatoria</taxon>
        <taxon>Bdelloidea</taxon>
        <taxon>Philodinida</taxon>
        <taxon>Philodinidae</taxon>
        <taxon>Rotaria</taxon>
    </lineage>
</organism>
<name>A0A8S2ZB38_9BILA</name>